<dbReference type="RefSeq" id="WP_341414780.1">
    <property type="nucleotide sequence ID" value="NZ_JBBPCC010000003.1"/>
</dbReference>
<evidence type="ECO:0000313" key="3">
    <source>
        <dbReference type="EMBL" id="MEK8127729.1"/>
    </source>
</evidence>
<dbReference type="Proteomes" id="UP001469365">
    <property type="component" value="Unassembled WGS sequence"/>
</dbReference>
<gene>
    <name evidence="3" type="ORF">WMW72_07340</name>
</gene>
<dbReference type="EMBL" id="JBBPCC010000003">
    <property type="protein sequence ID" value="MEK8127729.1"/>
    <property type="molecule type" value="Genomic_DNA"/>
</dbReference>
<evidence type="ECO:0000259" key="2">
    <source>
        <dbReference type="Pfam" id="PF07833"/>
    </source>
</evidence>
<dbReference type="InterPro" id="IPR012854">
    <property type="entry name" value="Cu_amine_oxidase-like_N"/>
</dbReference>
<accession>A0ABU9DFS4</accession>
<name>A0ABU9DFS4_9BACL</name>
<dbReference type="InterPro" id="IPR036582">
    <property type="entry name" value="Mao_N_sf"/>
</dbReference>
<comment type="caution">
    <text evidence="3">The sequence shown here is derived from an EMBL/GenBank/DDBJ whole genome shotgun (WGS) entry which is preliminary data.</text>
</comment>
<feature type="signal peptide" evidence="1">
    <location>
        <begin position="1"/>
        <end position="23"/>
    </location>
</feature>
<sequence>MMKKFVMGVVLGSMLSLSTVVVASDSVQAFLFPAYFTINGQYADTNQDSPVLNYNGQAYVPIRFVAEQLGAFIDYNDKDKNIIINHFPPGKEILTDPQYPNVHFSLMDIYLDGGYTRVRGMLAVDQLEDPAIKKEYDIEFRLTFFDGNDKLIGTALGYSRSGSSMDKKTIGTGEIKRVEAGEVGDFSKYSKVSFEVTSFK</sequence>
<protein>
    <submittedName>
        <fullName evidence="3">Copper amine oxidase N-terminal domain-containing protein</fullName>
    </submittedName>
</protein>
<reference evidence="3 4" key="1">
    <citation type="submission" date="2024-04" db="EMBL/GenBank/DDBJ databases">
        <title>draft genome sequnece of Paenibacillus filicis.</title>
        <authorList>
            <person name="Kim D.-U."/>
        </authorList>
    </citation>
    <scope>NUCLEOTIDE SEQUENCE [LARGE SCALE GENOMIC DNA]</scope>
    <source>
        <strain evidence="3 4">KACC14197</strain>
    </source>
</reference>
<feature type="domain" description="Copper amine oxidase-like N-terminal" evidence="2">
    <location>
        <begin position="35"/>
        <end position="84"/>
    </location>
</feature>
<keyword evidence="1" id="KW-0732">Signal</keyword>
<dbReference type="SUPFAM" id="SSF55383">
    <property type="entry name" value="Copper amine oxidase, domain N"/>
    <property type="match status" value="1"/>
</dbReference>
<dbReference type="Pfam" id="PF07833">
    <property type="entry name" value="Cu_amine_oxidN1"/>
    <property type="match status" value="1"/>
</dbReference>
<evidence type="ECO:0000256" key="1">
    <source>
        <dbReference type="SAM" id="SignalP"/>
    </source>
</evidence>
<organism evidence="3 4">
    <name type="scientific">Paenibacillus filicis</name>
    <dbReference type="NCBI Taxonomy" id="669464"/>
    <lineage>
        <taxon>Bacteria</taxon>
        <taxon>Bacillati</taxon>
        <taxon>Bacillota</taxon>
        <taxon>Bacilli</taxon>
        <taxon>Bacillales</taxon>
        <taxon>Paenibacillaceae</taxon>
        <taxon>Paenibacillus</taxon>
    </lineage>
</organism>
<evidence type="ECO:0000313" key="4">
    <source>
        <dbReference type="Proteomes" id="UP001469365"/>
    </source>
</evidence>
<proteinExistence type="predicted"/>
<feature type="chain" id="PRO_5046002545" evidence="1">
    <location>
        <begin position="24"/>
        <end position="200"/>
    </location>
</feature>
<dbReference type="Gene3D" id="3.30.457.10">
    <property type="entry name" value="Copper amine oxidase-like, N-terminal domain"/>
    <property type="match status" value="1"/>
</dbReference>
<keyword evidence="4" id="KW-1185">Reference proteome</keyword>